<dbReference type="FunFam" id="1.10.290.10:FF:000001">
    <property type="entry name" value="DNA topoisomerase"/>
    <property type="match status" value="1"/>
</dbReference>
<evidence type="ECO:0000259" key="14">
    <source>
        <dbReference type="PROSITE" id="PS50880"/>
    </source>
</evidence>
<dbReference type="SUPFAM" id="SSF57756">
    <property type="entry name" value="Retrovirus zinc finger-like domains"/>
    <property type="match status" value="1"/>
</dbReference>
<evidence type="ECO:0000256" key="1">
    <source>
        <dbReference type="ARBA" id="ARBA00000213"/>
    </source>
</evidence>
<dbReference type="GO" id="GO:0003677">
    <property type="term" value="F:DNA binding"/>
    <property type="evidence" value="ECO:0007669"/>
    <property type="project" value="UniProtKB-KW"/>
</dbReference>
<dbReference type="InterPro" id="IPR006171">
    <property type="entry name" value="TOPRIM_dom"/>
</dbReference>
<feature type="region of interest" description="Disordered" evidence="13">
    <location>
        <begin position="797"/>
        <end position="823"/>
    </location>
</feature>
<evidence type="ECO:0000256" key="2">
    <source>
        <dbReference type="ARBA" id="ARBA00009446"/>
    </source>
</evidence>
<dbReference type="Gene3D" id="2.70.20.10">
    <property type="entry name" value="Topoisomerase I, domain 3"/>
    <property type="match status" value="1"/>
</dbReference>
<evidence type="ECO:0000259" key="16">
    <source>
        <dbReference type="PROSITE" id="PS52039"/>
    </source>
</evidence>
<dbReference type="PANTHER" id="PTHR11390">
    <property type="entry name" value="PROKARYOTIC DNA TOPOISOMERASE"/>
    <property type="match status" value="1"/>
</dbReference>
<sequence>MPIHPSPRRVLCVAEKPSIAKELTRILSEGQSDTSNVPGVVFVKNYTFQYKLPPQSQPVQFTFTSVLGHVNSNDFHDDYRRWSSCEPFELFEAPIVEFVPPKMKPVVSNLKKLARDHDLLLIWTDCDREGEHIGSEILGHCRAGNRQIKVLRSRFSAIIPAQIHNAARNPVALDMLSAAAVEARIELDLRTGAAFTRMQTLALQSACGELKDHVISYGACQFPTMGFVVARYLQIQAFRPEAFSFIDVTLQRDHQTVQFAWNRGHLFDFMSAALLYECCVENPEATVVKVENKPAKKWKPYPLTTVELQKAGSRLLHMSPKQVLEHAEKLYQKGFLSYPRTETDQFDPAFDFSALIRKQTQDPTWGTFAQRLEDGEFSTPRNGKKNDKAHPPIHPTAWTNVPVGDEKRVYDFVVRRFLAACSKDAEGRTTTVGIEISSEGFHASGLVVLAKNYLDVYPYDKWATHEIPDFQLGETFVPTICELKEGHTTAPSLLTEADLVTLMDQNGVGTDATIAEHISKVVDREYVMEQKQGQTKYLVPSNLGIALVEGWDRIGIDRSVCKPHLRRETEHRMQLICDGIANKNDVLYESLNQYKEVFITAKREMRVLTEVVIRYLRDDGSGQTGNDGTRGTSNDLGNGSNRSDDDDDDNHDRPGPGSAPLRGRRGRGTEARGTRGARGSASFPSARTTRGGRGTSSATRGRGTGNVSARSRTAREDKEGSGEEDGTTSVRPGGASGSRVSGLSTRTSESSTTRCGCMKPAVERTVLRDTANKGKRFWACSAPQGEGCGFFEWIDDVSGEPQRQSGPIAPSNHRPVQQQRTNSNRGDILRCQCNLTAVQRTVNKEGPNKGRVFWVCPNSEAARCKFFEWDDERINGGGANGGGGSIRSGPNRSSDRGGGPTNGGGTTGECFKCNQPGHWAISVTTPTKMDPEAGQEVVLEQEQELAGAQEDRARQMNATNVIMIAEQNVSGYSPNGLKLDTGRVNALIKILECCAG</sequence>
<feature type="compositionally biased region" description="Polar residues" evidence="13">
    <location>
        <begin position="814"/>
        <end position="823"/>
    </location>
</feature>
<dbReference type="SUPFAM" id="SSF56712">
    <property type="entry name" value="Prokaryotic type I DNA topoisomerase"/>
    <property type="match status" value="1"/>
</dbReference>
<dbReference type="InterPro" id="IPR000380">
    <property type="entry name" value="Topo_IA"/>
</dbReference>
<keyword evidence="4" id="KW-0507">mRNA processing</keyword>
<organism evidence="17">
    <name type="scientific">Phaffia rhodozyma</name>
    <name type="common">Yeast</name>
    <name type="synonym">Xanthophyllomyces dendrorhous</name>
    <dbReference type="NCBI Taxonomy" id="264483"/>
    <lineage>
        <taxon>Eukaryota</taxon>
        <taxon>Fungi</taxon>
        <taxon>Dikarya</taxon>
        <taxon>Basidiomycota</taxon>
        <taxon>Agaricomycotina</taxon>
        <taxon>Tremellomycetes</taxon>
        <taxon>Cystofilobasidiales</taxon>
        <taxon>Mrakiaceae</taxon>
        <taxon>Phaffia</taxon>
    </lineage>
</organism>
<dbReference type="SMART" id="SM00436">
    <property type="entry name" value="TOP1Bc"/>
    <property type="match status" value="1"/>
</dbReference>
<keyword evidence="8 12" id="KW-0799">Topoisomerase</keyword>
<dbReference type="Pfam" id="PF01131">
    <property type="entry name" value="Topoisom_bac"/>
    <property type="match status" value="1"/>
</dbReference>
<dbReference type="GO" id="GO:0003917">
    <property type="term" value="F:DNA topoisomerase type I (single strand cut, ATP-independent) activity"/>
    <property type="evidence" value="ECO:0007669"/>
    <property type="project" value="UniProtKB-EC"/>
</dbReference>
<feature type="compositionally biased region" description="Low complexity" evidence="13">
    <location>
        <begin position="685"/>
        <end position="701"/>
    </location>
</feature>
<dbReference type="InterPro" id="IPR023405">
    <property type="entry name" value="Topo_IA_core_domain"/>
</dbReference>
<dbReference type="PRINTS" id="PR00417">
    <property type="entry name" value="PRTPISMRASEI"/>
</dbReference>
<dbReference type="SMART" id="SM00437">
    <property type="entry name" value="TOP1Ac"/>
    <property type="match status" value="1"/>
</dbReference>
<keyword evidence="10 12" id="KW-0413">Isomerase</keyword>
<feature type="region of interest" description="Disordered" evidence="13">
    <location>
        <begin position="376"/>
        <end position="396"/>
    </location>
</feature>
<feature type="domain" description="GRF-type" evidence="15">
    <location>
        <begin position="755"/>
        <end position="797"/>
    </location>
</feature>
<dbReference type="GO" id="GO:0008270">
    <property type="term" value="F:zinc ion binding"/>
    <property type="evidence" value="ECO:0007669"/>
    <property type="project" value="UniProtKB-KW"/>
</dbReference>
<dbReference type="Gene3D" id="1.10.460.10">
    <property type="entry name" value="Topoisomerase I, domain 2"/>
    <property type="match status" value="1"/>
</dbReference>
<evidence type="ECO:0000313" key="17">
    <source>
        <dbReference type="EMBL" id="CED85438.1"/>
    </source>
</evidence>
<dbReference type="InterPro" id="IPR034144">
    <property type="entry name" value="TOPRIM_TopoIII"/>
</dbReference>
<dbReference type="SMART" id="SM00493">
    <property type="entry name" value="TOPRIM"/>
    <property type="match status" value="1"/>
</dbReference>
<protein>
    <recommendedName>
        <fullName evidence="3 12">DNA topoisomerase</fullName>
        <ecNumber evidence="3 12">5.6.2.1</ecNumber>
    </recommendedName>
</protein>
<keyword evidence="9 12" id="KW-0238">DNA-binding</keyword>
<dbReference type="CDD" id="cd03362">
    <property type="entry name" value="TOPRIM_TopoIA_TopoIII"/>
    <property type="match status" value="1"/>
</dbReference>
<comment type="catalytic activity">
    <reaction evidence="1 12">
        <text>ATP-independent breakage of single-stranded DNA, followed by passage and rejoining.</text>
        <dbReference type="EC" id="5.6.2.1"/>
    </reaction>
</comment>
<dbReference type="InterPro" id="IPR010666">
    <property type="entry name" value="Znf_GRF"/>
</dbReference>
<dbReference type="PANTHER" id="PTHR11390:SF21">
    <property type="entry name" value="DNA TOPOISOMERASE 3-ALPHA"/>
    <property type="match status" value="1"/>
</dbReference>
<feature type="domain" description="Topo IA-type catalytic" evidence="16">
    <location>
        <begin position="174"/>
        <end position="598"/>
    </location>
</feature>
<dbReference type="InterPro" id="IPR013497">
    <property type="entry name" value="Topo_IA_cen"/>
</dbReference>
<feature type="domain" description="GRF-type" evidence="15">
    <location>
        <begin position="831"/>
        <end position="873"/>
    </location>
</feature>
<feature type="compositionally biased region" description="Low complexity" evidence="13">
    <location>
        <begin position="744"/>
        <end position="754"/>
    </location>
</feature>
<evidence type="ECO:0000256" key="5">
    <source>
        <dbReference type="ARBA" id="ARBA00022723"/>
    </source>
</evidence>
<evidence type="ECO:0000256" key="12">
    <source>
        <dbReference type="RuleBase" id="RU362092"/>
    </source>
</evidence>
<dbReference type="GO" id="GO:0006281">
    <property type="term" value="P:DNA repair"/>
    <property type="evidence" value="ECO:0007669"/>
    <property type="project" value="TreeGrafter"/>
</dbReference>
<evidence type="ECO:0000256" key="3">
    <source>
        <dbReference type="ARBA" id="ARBA00012891"/>
    </source>
</evidence>
<dbReference type="PROSITE" id="PS50880">
    <property type="entry name" value="TOPRIM"/>
    <property type="match status" value="1"/>
</dbReference>
<evidence type="ECO:0000256" key="4">
    <source>
        <dbReference type="ARBA" id="ARBA00022664"/>
    </source>
</evidence>
<feature type="domain" description="Toprim" evidence="14">
    <location>
        <begin position="9"/>
        <end position="156"/>
    </location>
</feature>
<keyword evidence="7" id="KW-0862">Zinc</keyword>
<evidence type="ECO:0000256" key="10">
    <source>
        <dbReference type="ARBA" id="ARBA00023235"/>
    </source>
</evidence>
<evidence type="ECO:0000259" key="15">
    <source>
        <dbReference type="PROSITE" id="PS51999"/>
    </source>
</evidence>
<dbReference type="FunFam" id="3.40.50.140:FF:000005">
    <property type="entry name" value="DNA topoisomerase"/>
    <property type="match status" value="1"/>
</dbReference>
<evidence type="ECO:0000256" key="8">
    <source>
        <dbReference type="ARBA" id="ARBA00023029"/>
    </source>
</evidence>
<dbReference type="InterPro" id="IPR003602">
    <property type="entry name" value="Topo_IA_DNA-bd_dom"/>
</dbReference>
<name>A0A0F7SYR4_PHARH</name>
<dbReference type="InterPro" id="IPR036875">
    <property type="entry name" value="Znf_CCHC_sf"/>
</dbReference>
<evidence type="ECO:0000256" key="13">
    <source>
        <dbReference type="SAM" id="MobiDB-lite"/>
    </source>
</evidence>
<dbReference type="CDD" id="cd00186">
    <property type="entry name" value="TOP1Ac"/>
    <property type="match status" value="1"/>
</dbReference>
<feature type="region of interest" description="Disordered" evidence="13">
    <location>
        <begin position="618"/>
        <end position="755"/>
    </location>
</feature>
<dbReference type="InterPro" id="IPR003601">
    <property type="entry name" value="Topo_IA_2"/>
</dbReference>
<dbReference type="EMBL" id="LN483332">
    <property type="protein sequence ID" value="CED85438.1"/>
    <property type="molecule type" value="Genomic_DNA"/>
</dbReference>
<dbReference type="GO" id="GO:0006265">
    <property type="term" value="P:DNA topological change"/>
    <property type="evidence" value="ECO:0007669"/>
    <property type="project" value="InterPro"/>
</dbReference>
<feature type="compositionally biased region" description="Gly residues" evidence="13">
    <location>
        <begin position="876"/>
        <end position="886"/>
    </location>
</feature>
<keyword evidence="5" id="KW-0479">Metal-binding</keyword>
<dbReference type="InterPro" id="IPR013825">
    <property type="entry name" value="Topo_IA_cen_sub2"/>
</dbReference>
<feature type="compositionally biased region" description="Gly residues" evidence="13">
    <location>
        <begin position="896"/>
        <end position="907"/>
    </location>
</feature>
<evidence type="ECO:0000256" key="11">
    <source>
        <dbReference type="PROSITE-ProRule" id="PRU01343"/>
    </source>
</evidence>
<dbReference type="InterPro" id="IPR013826">
    <property type="entry name" value="Topo_IA_cen_sub3"/>
</dbReference>
<dbReference type="GO" id="GO:0006397">
    <property type="term" value="P:mRNA processing"/>
    <property type="evidence" value="ECO:0007669"/>
    <property type="project" value="UniProtKB-KW"/>
</dbReference>
<proteinExistence type="inferred from homology"/>
<feature type="compositionally biased region" description="Polar residues" evidence="13">
    <location>
        <begin position="624"/>
        <end position="633"/>
    </location>
</feature>
<comment type="function">
    <text evidence="12">Introduces a single-strand break via transesterification at a target site in duplex DNA. Releases the supercoiling and torsional tension of DNA introduced during the DNA replication and transcription by transiently cleaving and rejoining one strand of the DNA duplex. The scissile phosphodiester is attacked by the catalytic tyrosine of the enzyme, resulting in the formation of a DNA-(5'-phosphotyrosyl)-enzyme intermediate and the expulsion of a 3'-OH DNA strand.</text>
</comment>
<comment type="similarity">
    <text evidence="2 12">Belongs to the type IA topoisomerase family.</text>
</comment>
<accession>A0A0F7SYR4</accession>
<dbReference type="Pfam" id="PF06839">
    <property type="entry name" value="Zn_ribbon_GRF"/>
    <property type="match status" value="2"/>
</dbReference>
<dbReference type="PROSITE" id="PS51999">
    <property type="entry name" value="ZF_GRF"/>
    <property type="match status" value="2"/>
</dbReference>
<dbReference type="AlphaFoldDB" id="A0A0F7SYR4"/>
<dbReference type="PROSITE" id="PS00396">
    <property type="entry name" value="TOPO_IA_1"/>
    <property type="match status" value="1"/>
</dbReference>
<dbReference type="GO" id="GO:0005634">
    <property type="term" value="C:nucleus"/>
    <property type="evidence" value="ECO:0007669"/>
    <property type="project" value="TreeGrafter"/>
</dbReference>
<dbReference type="Gene3D" id="1.10.290.10">
    <property type="entry name" value="Topoisomerase I, domain 4"/>
    <property type="match status" value="1"/>
</dbReference>
<dbReference type="GO" id="GO:0006310">
    <property type="term" value="P:DNA recombination"/>
    <property type="evidence" value="ECO:0007669"/>
    <property type="project" value="TreeGrafter"/>
</dbReference>
<dbReference type="InterPro" id="IPR023406">
    <property type="entry name" value="Topo_IA_AS"/>
</dbReference>
<evidence type="ECO:0000256" key="7">
    <source>
        <dbReference type="ARBA" id="ARBA00022833"/>
    </source>
</evidence>
<evidence type="ECO:0000256" key="9">
    <source>
        <dbReference type="ARBA" id="ARBA00023125"/>
    </source>
</evidence>
<dbReference type="InterPro" id="IPR013824">
    <property type="entry name" value="Topo_IA_cen_sub1"/>
</dbReference>
<dbReference type="PROSITE" id="PS52039">
    <property type="entry name" value="TOPO_IA_2"/>
    <property type="match status" value="1"/>
</dbReference>
<evidence type="ECO:0000256" key="6">
    <source>
        <dbReference type="ARBA" id="ARBA00022771"/>
    </source>
</evidence>
<dbReference type="Gene3D" id="3.40.50.140">
    <property type="match status" value="1"/>
</dbReference>
<dbReference type="EC" id="5.6.2.1" evidence="3 12"/>
<reference evidence="17" key="1">
    <citation type="submission" date="2014-08" db="EMBL/GenBank/DDBJ databases">
        <authorList>
            <person name="Sharma Rahul"/>
            <person name="Thines Marco"/>
        </authorList>
    </citation>
    <scope>NUCLEOTIDE SEQUENCE</scope>
</reference>
<dbReference type="Pfam" id="PF01751">
    <property type="entry name" value="Toprim"/>
    <property type="match status" value="1"/>
</dbReference>
<keyword evidence="6 11" id="KW-0863">Zinc-finger</keyword>
<feature type="region of interest" description="Disordered" evidence="13">
    <location>
        <begin position="876"/>
        <end position="909"/>
    </location>
</feature>
<dbReference type="GO" id="GO:0031422">
    <property type="term" value="C:RecQ family helicase-topoisomerase III complex"/>
    <property type="evidence" value="ECO:0007669"/>
    <property type="project" value="TreeGrafter"/>
</dbReference>